<evidence type="ECO:0000256" key="1">
    <source>
        <dbReference type="ARBA" id="ARBA00004196"/>
    </source>
</evidence>
<dbReference type="Proteomes" id="UP000249198">
    <property type="component" value="Unassembled WGS sequence"/>
</dbReference>
<name>A0A2W5EZU5_9PSED</name>
<evidence type="ECO:0000313" key="9">
    <source>
        <dbReference type="Proteomes" id="UP000249198"/>
    </source>
</evidence>
<evidence type="ECO:0000313" key="8">
    <source>
        <dbReference type="EMBL" id="PZP22889.1"/>
    </source>
</evidence>
<dbReference type="GO" id="GO:0009279">
    <property type="term" value="C:cell outer membrane"/>
    <property type="evidence" value="ECO:0007669"/>
    <property type="project" value="UniProtKB-SubCell"/>
</dbReference>
<keyword evidence="6" id="KW-0472">Membrane</keyword>
<evidence type="ECO:0000256" key="4">
    <source>
        <dbReference type="ARBA" id="ARBA00022525"/>
    </source>
</evidence>
<dbReference type="EMBL" id="QFOH01000016">
    <property type="protein sequence ID" value="PZP22889.1"/>
    <property type="molecule type" value="Genomic_DNA"/>
</dbReference>
<keyword evidence="5" id="KW-0732">Signal</keyword>
<evidence type="ECO:0000256" key="2">
    <source>
        <dbReference type="ARBA" id="ARBA00004442"/>
    </source>
</evidence>
<accession>A0A2W5EZU5</accession>
<dbReference type="AlphaFoldDB" id="A0A2W5EZU5"/>
<gene>
    <name evidence="8" type="ORF">DI599_14070</name>
</gene>
<keyword evidence="4" id="KW-0964">Secreted</keyword>
<keyword evidence="7" id="KW-0998">Cell outer membrane</keyword>
<organism evidence="8 9">
    <name type="scientific">Pseudomonas kuykendallii</name>
    <dbReference type="NCBI Taxonomy" id="1007099"/>
    <lineage>
        <taxon>Bacteria</taxon>
        <taxon>Pseudomonadati</taxon>
        <taxon>Pseudomonadota</taxon>
        <taxon>Gammaproteobacteria</taxon>
        <taxon>Pseudomonadales</taxon>
        <taxon>Pseudomonadaceae</taxon>
        <taxon>Pseudomonas</taxon>
    </lineage>
</organism>
<evidence type="ECO:0000256" key="3">
    <source>
        <dbReference type="ARBA" id="ARBA00004613"/>
    </source>
</evidence>
<evidence type="ECO:0000256" key="6">
    <source>
        <dbReference type="ARBA" id="ARBA00023136"/>
    </source>
</evidence>
<comment type="caution">
    <text evidence="8">The sequence shown here is derived from an EMBL/GenBank/DDBJ whole genome shotgun (WGS) entry which is preliminary data.</text>
</comment>
<protein>
    <submittedName>
        <fullName evidence="8">Uncharacterized protein</fullName>
    </submittedName>
</protein>
<evidence type="ECO:0000256" key="5">
    <source>
        <dbReference type="ARBA" id="ARBA00022729"/>
    </source>
</evidence>
<proteinExistence type="predicted"/>
<dbReference type="InterPro" id="IPR003368">
    <property type="entry name" value="POMP_repeat"/>
</dbReference>
<dbReference type="GO" id="GO:0005576">
    <property type="term" value="C:extracellular region"/>
    <property type="evidence" value="ECO:0007669"/>
    <property type="project" value="UniProtKB-SubCell"/>
</dbReference>
<comment type="subcellular location">
    <subcellularLocation>
        <location evidence="1">Cell envelope</location>
    </subcellularLocation>
    <subcellularLocation>
        <location evidence="2">Cell outer membrane</location>
    </subcellularLocation>
    <subcellularLocation>
        <location evidence="3">Secreted</location>
    </subcellularLocation>
</comment>
<dbReference type="NCBIfam" id="TIGR01376">
    <property type="entry name" value="POMP_repeat"/>
    <property type="match status" value="1"/>
</dbReference>
<reference evidence="8 9" key="1">
    <citation type="submission" date="2017-08" db="EMBL/GenBank/DDBJ databases">
        <title>Infants hospitalized years apart are colonized by the same room-sourced microbial strains.</title>
        <authorList>
            <person name="Brooks B."/>
            <person name="Olm M.R."/>
            <person name="Firek B.A."/>
            <person name="Baker R."/>
            <person name="Thomas B.C."/>
            <person name="Morowitz M.J."/>
            <person name="Banfield J.F."/>
        </authorList>
    </citation>
    <scope>NUCLEOTIDE SEQUENCE [LARGE SCALE GENOMIC DNA]</scope>
    <source>
        <strain evidence="8">S2_009_000_R2_77</strain>
    </source>
</reference>
<sequence>MPGQRGRVRDDVSCFCRNKSTLSGGGINHRQRTR</sequence>
<evidence type="ECO:0000256" key="7">
    <source>
        <dbReference type="ARBA" id="ARBA00023237"/>
    </source>
</evidence>